<organism evidence="3">
    <name type="scientific">Cacopsylla melanoneura</name>
    <dbReference type="NCBI Taxonomy" id="428564"/>
    <lineage>
        <taxon>Eukaryota</taxon>
        <taxon>Metazoa</taxon>
        <taxon>Ecdysozoa</taxon>
        <taxon>Arthropoda</taxon>
        <taxon>Hexapoda</taxon>
        <taxon>Insecta</taxon>
        <taxon>Pterygota</taxon>
        <taxon>Neoptera</taxon>
        <taxon>Paraneoptera</taxon>
        <taxon>Hemiptera</taxon>
        <taxon>Sternorrhyncha</taxon>
        <taxon>Psylloidea</taxon>
        <taxon>Psyllidae</taxon>
        <taxon>Psyllinae</taxon>
        <taxon>Cacopsylla</taxon>
    </lineage>
</organism>
<dbReference type="Pfam" id="PF00078">
    <property type="entry name" value="RVT_1"/>
    <property type="match status" value="1"/>
</dbReference>
<keyword evidence="1" id="KW-0175">Coiled coil</keyword>
<dbReference type="SUPFAM" id="SSF56219">
    <property type="entry name" value="DNase I-like"/>
    <property type="match status" value="1"/>
</dbReference>
<dbReference type="PANTHER" id="PTHR47027:SF20">
    <property type="entry name" value="REVERSE TRANSCRIPTASE-LIKE PROTEIN WITH RNA-DIRECTED DNA POLYMERASE DOMAIN"/>
    <property type="match status" value="1"/>
</dbReference>
<dbReference type="SUPFAM" id="SSF56672">
    <property type="entry name" value="DNA/RNA polymerases"/>
    <property type="match status" value="1"/>
</dbReference>
<name>A0A8D8T1Z2_9HEMI</name>
<dbReference type="GO" id="GO:0071897">
    <property type="term" value="P:DNA biosynthetic process"/>
    <property type="evidence" value="ECO:0007669"/>
    <property type="project" value="UniProtKB-ARBA"/>
</dbReference>
<dbReference type="PROSITE" id="PS50878">
    <property type="entry name" value="RT_POL"/>
    <property type="match status" value="1"/>
</dbReference>
<sequence>MLQPGKMQEVANEMTKNNIDLIALQEMRWQGQGRLDKPTFSVIFSGTEQRTGQLGTGFMMSKKVRNALLEYETVNERICKIRIKGAFRNITAISVHAPTEEKDEHTKEDFYDKLDEICCKVNKYDTLIILGDYNAKVGNRETDSQVVGKYSLHEENNNNGELLVQFATRNKMCIRSTTFQHRDIHLGTWKIPGTNNTNQIDHVLVNQRYYTSVIDVRSCRGPNVDSDHYLVKAVLRNRITNAPRTTRSNTKKWDTPIMKKDPEKVKEYQQTIERRLEDIIKEDCNVETIDEEWDKIEKAITEAANETIGERQRKRNEEWFDQQCEQAIRKKNEARKQMLQINTRRNKERYKALRREANNVCKQKKKEALNRKLKEVDELNKDSEDRKFYEAVKRIKRKFQPKMEECKGKDGTLIADEIKRMERWREHFKELLTDENGTPTGNEIEETTRGINTNIQEEEEAPTIADVRVAIAKMKNHKAPGEDSIIPELLKYGGEKLNEAIFNIITAIWTQEKMPEKWNTGIICPIYKKGDKKECSNYRGITLLNTAYKVLSFIINNKLKETTDSKIGEYQCGFRPNRGTTDQLFVMRQLMEKCYEYNTDLYMLFVDYKQAFDSIKRDKLRHALKDIGVSQKLTNIIMMTIAQTKARVKVDNKLTEPFEFDLGVKQGDGLSATLFIIAINYAIKDLDQRGTIFNKSTQICGYADDIVLITRTKKHLETLFNQLEEKAEELGLIVNENKSKYMVMSADENRRKPKDLEIGQRKFEGVAQFKYLGDTLDHQVRIDIAIKERITSGNKAYFANLNLLKSKIINRKTKIKIYKTLIRPVVTYGGETWTLKQEDQEKLRRFERKIIRRIYGPVFENDEWRILYNNEINNILHDEDIVRFIKSQRLRWFGHVQRMDDTKMQKRVLKGKIYGTRKRGAPKLRWLDDVTKDLRTMNVQGWCNLVKNRIDWRHIVEEAKAHKGL</sequence>
<dbReference type="AlphaFoldDB" id="A0A8D8T1Z2"/>
<evidence type="ECO:0000259" key="2">
    <source>
        <dbReference type="PROSITE" id="PS50878"/>
    </source>
</evidence>
<accession>A0A8D8T1Z2</accession>
<dbReference type="InterPro" id="IPR043502">
    <property type="entry name" value="DNA/RNA_pol_sf"/>
</dbReference>
<dbReference type="Gene3D" id="3.60.10.10">
    <property type="entry name" value="Endonuclease/exonuclease/phosphatase"/>
    <property type="match status" value="1"/>
</dbReference>
<proteinExistence type="predicted"/>
<dbReference type="PANTHER" id="PTHR47027">
    <property type="entry name" value="REVERSE TRANSCRIPTASE DOMAIN-CONTAINING PROTEIN"/>
    <property type="match status" value="1"/>
</dbReference>
<feature type="coiled-coil region" evidence="1">
    <location>
        <begin position="324"/>
        <end position="386"/>
    </location>
</feature>
<dbReference type="EMBL" id="HBUF01247334">
    <property type="protein sequence ID" value="CAG6678871.1"/>
    <property type="molecule type" value="Transcribed_RNA"/>
</dbReference>
<dbReference type="InterPro" id="IPR005135">
    <property type="entry name" value="Endo/exonuclease/phosphatase"/>
</dbReference>
<feature type="domain" description="Reverse transcriptase" evidence="2">
    <location>
        <begin position="507"/>
        <end position="776"/>
    </location>
</feature>
<dbReference type="CDD" id="cd09076">
    <property type="entry name" value="L1-EN"/>
    <property type="match status" value="1"/>
</dbReference>
<dbReference type="InterPro" id="IPR000477">
    <property type="entry name" value="RT_dom"/>
</dbReference>
<evidence type="ECO:0000256" key="1">
    <source>
        <dbReference type="SAM" id="Coils"/>
    </source>
</evidence>
<dbReference type="GO" id="GO:0003824">
    <property type="term" value="F:catalytic activity"/>
    <property type="evidence" value="ECO:0007669"/>
    <property type="project" value="InterPro"/>
</dbReference>
<protein>
    <submittedName>
        <fullName evidence="3">Craniofacial development protein 2</fullName>
    </submittedName>
</protein>
<evidence type="ECO:0000313" key="3">
    <source>
        <dbReference type="EMBL" id="CAG6678871.1"/>
    </source>
</evidence>
<reference evidence="3" key="1">
    <citation type="submission" date="2021-05" db="EMBL/GenBank/DDBJ databases">
        <authorList>
            <person name="Alioto T."/>
            <person name="Alioto T."/>
            <person name="Gomez Garrido J."/>
        </authorList>
    </citation>
    <scope>NUCLEOTIDE SEQUENCE</scope>
</reference>
<dbReference type="InterPro" id="IPR036691">
    <property type="entry name" value="Endo/exonu/phosph_ase_sf"/>
</dbReference>
<dbReference type="Pfam" id="PF03372">
    <property type="entry name" value="Exo_endo_phos"/>
    <property type="match status" value="1"/>
</dbReference>
<dbReference type="CDD" id="cd01650">
    <property type="entry name" value="RT_nLTR_like"/>
    <property type="match status" value="1"/>
</dbReference>